<dbReference type="InterPro" id="IPR032710">
    <property type="entry name" value="NTF2-like_dom_sf"/>
</dbReference>
<evidence type="ECO:0000313" key="2">
    <source>
        <dbReference type="EMBL" id="QDH79253.1"/>
    </source>
</evidence>
<evidence type="ECO:0000313" key="3">
    <source>
        <dbReference type="Proteomes" id="UP000316614"/>
    </source>
</evidence>
<feature type="chain" id="PRO_5021798929" evidence="1">
    <location>
        <begin position="21"/>
        <end position="157"/>
    </location>
</feature>
<protein>
    <submittedName>
        <fullName evidence="2">Nuclear transport factor 2 family protein</fullName>
    </submittedName>
</protein>
<dbReference type="RefSeq" id="WP_141614500.1">
    <property type="nucleotide sequence ID" value="NZ_CP041253.1"/>
</dbReference>
<organism evidence="2 3">
    <name type="scientific">Echinicola soli</name>
    <dbReference type="NCBI Taxonomy" id="2591634"/>
    <lineage>
        <taxon>Bacteria</taxon>
        <taxon>Pseudomonadati</taxon>
        <taxon>Bacteroidota</taxon>
        <taxon>Cytophagia</taxon>
        <taxon>Cytophagales</taxon>
        <taxon>Cyclobacteriaceae</taxon>
        <taxon>Echinicola</taxon>
    </lineage>
</organism>
<evidence type="ECO:0000256" key="1">
    <source>
        <dbReference type="SAM" id="SignalP"/>
    </source>
</evidence>
<dbReference type="Proteomes" id="UP000316614">
    <property type="component" value="Chromosome"/>
</dbReference>
<accession>A0A514CHF6</accession>
<feature type="signal peptide" evidence="1">
    <location>
        <begin position="1"/>
        <end position="20"/>
    </location>
</feature>
<reference evidence="2 3" key="1">
    <citation type="submission" date="2019-06" db="EMBL/GenBank/DDBJ databases">
        <title>Echinicola alkalisoli sp. nov. isolated from saline soil.</title>
        <authorList>
            <person name="Sun J.-Q."/>
            <person name="Xu L."/>
        </authorList>
    </citation>
    <scope>NUCLEOTIDE SEQUENCE [LARGE SCALE GENOMIC DNA]</scope>
    <source>
        <strain evidence="2 3">LN3S3</strain>
    </source>
</reference>
<keyword evidence="3" id="KW-1185">Reference proteome</keyword>
<dbReference type="KEGG" id="echi:FKX85_09500"/>
<sequence>MKTLKITLMTLLVLAGFSFATCKAQGTVGADLEVKATIEALFKGLKEKGPEAIKAAFTESALLETVKTDAQANSVERVSVEGFVNSIAAIPPEMKIEERLLDYEIKTEGAMASAWTPYEFYINGKLSHCGVNSFQLVKLGGKWKIVYIIDTRRKEGC</sequence>
<proteinExistence type="predicted"/>
<dbReference type="OrthoDB" id="117186at2"/>
<dbReference type="Gene3D" id="3.10.450.50">
    <property type="match status" value="1"/>
</dbReference>
<dbReference type="EMBL" id="CP041253">
    <property type="protein sequence ID" value="QDH79253.1"/>
    <property type="molecule type" value="Genomic_DNA"/>
</dbReference>
<dbReference type="AlphaFoldDB" id="A0A514CHF6"/>
<gene>
    <name evidence="2" type="ORF">FKX85_09500</name>
</gene>
<keyword evidence="1" id="KW-0732">Signal</keyword>
<dbReference type="SUPFAM" id="SSF54427">
    <property type="entry name" value="NTF2-like"/>
    <property type="match status" value="1"/>
</dbReference>
<name>A0A514CHF6_9BACT</name>